<gene>
    <name evidence="2" type="ORF">EV191_10290</name>
</gene>
<evidence type="ECO:0000313" key="3">
    <source>
        <dbReference type="Proteomes" id="UP000294911"/>
    </source>
</evidence>
<sequence>MAMLLAGARWRVSSYSNGSGGQCVEVAVADAVVGVRDSKKRDGGLLAMDRAAWQGFLIGVRANG</sequence>
<name>A0A4R2R5M3_9PSEU</name>
<dbReference type="InterPro" id="IPR007278">
    <property type="entry name" value="DUF397"/>
</dbReference>
<reference evidence="2 3" key="1">
    <citation type="submission" date="2019-03" db="EMBL/GenBank/DDBJ databases">
        <title>Genomic Encyclopedia of Type Strains, Phase IV (KMG-IV): sequencing the most valuable type-strain genomes for metagenomic binning, comparative biology and taxonomic classification.</title>
        <authorList>
            <person name="Goeker M."/>
        </authorList>
    </citation>
    <scope>NUCLEOTIDE SEQUENCE [LARGE SCALE GENOMIC DNA]</scope>
    <source>
        <strain evidence="2 3">DSM 45765</strain>
    </source>
</reference>
<proteinExistence type="predicted"/>
<comment type="caution">
    <text evidence="2">The sequence shown here is derived from an EMBL/GenBank/DDBJ whole genome shotgun (WGS) entry which is preliminary data.</text>
</comment>
<evidence type="ECO:0000313" key="2">
    <source>
        <dbReference type="EMBL" id="TCP54881.1"/>
    </source>
</evidence>
<accession>A0A4R2R5M3</accession>
<feature type="domain" description="DUF397" evidence="1">
    <location>
        <begin position="8"/>
        <end position="61"/>
    </location>
</feature>
<protein>
    <submittedName>
        <fullName evidence="2">Uncharacterized protein DUF397</fullName>
    </submittedName>
</protein>
<dbReference type="AlphaFoldDB" id="A0A4R2R5M3"/>
<dbReference type="RefSeq" id="WP_207894453.1">
    <property type="nucleotide sequence ID" value="NZ_SLXQ01000002.1"/>
</dbReference>
<organism evidence="2 3">
    <name type="scientific">Tamaricihabitans halophyticus</name>
    <dbReference type="NCBI Taxonomy" id="1262583"/>
    <lineage>
        <taxon>Bacteria</taxon>
        <taxon>Bacillati</taxon>
        <taxon>Actinomycetota</taxon>
        <taxon>Actinomycetes</taxon>
        <taxon>Pseudonocardiales</taxon>
        <taxon>Pseudonocardiaceae</taxon>
        <taxon>Tamaricihabitans</taxon>
    </lineage>
</organism>
<keyword evidence="3" id="KW-1185">Reference proteome</keyword>
<dbReference type="Pfam" id="PF04149">
    <property type="entry name" value="DUF397"/>
    <property type="match status" value="1"/>
</dbReference>
<evidence type="ECO:0000259" key="1">
    <source>
        <dbReference type="Pfam" id="PF04149"/>
    </source>
</evidence>
<dbReference type="EMBL" id="SLXQ01000002">
    <property type="protein sequence ID" value="TCP54881.1"/>
    <property type="molecule type" value="Genomic_DNA"/>
</dbReference>
<dbReference type="Proteomes" id="UP000294911">
    <property type="component" value="Unassembled WGS sequence"/>
</dbReference>